<proteinExistence type="predicted"/>
<sequence>MRVWASELNAGHGRFVHRFGRSEPRESALAYVRGPIAALLRKNGWTLAEKAGHAGPDRIQRTLNLIEPQRVSGIEPTRIHSHEVATGHP</sequence>
<organism evidence="2 3">
    <name type="scientific">Streptomyces rishiriensis</name>
    <dbReference type="NCBI Taxonomy" id="68264"/>
    <lineage>
        <taxon>Bacteria</taxon>
        <taxon>Bacillati</taxon>
        <taxon>Actinomycetota</taxon>
        <taxon>Actinomycetes</taxon>
        <taxon>Kitasatosporales</taxon>
        <taxon>Streptomycetaceae</taxon>
        <taxon>Streptomyces</taxon>
    </lineage>
</organism>
<evidence type="ECO:0008006" key="4">
    <source>
        <dbReference type="Google" id="ProtNLM"/>
    </source>
</evidence>
<comment type="caution">
    <text evidence="2">The sequence shown here is derived from an EMBL/GenBank/DDBJ whole genome shotgun (WGS) entry which is preliminary data.</text>
</comment>
<evidence type="ECO:0000313" key="3">
    <source>
        <dbReference type="Proteomes" id="UP001230654"/>
    </source>
</evidence>
<name>A0ABU0NGK0_STRRH</name>
<dbReference type="EMBL" id="JAUSWV010000001">
    <property type="protein sequence ID" value="MDQ0578236.1"/>
    <property type="molecule type" value="Genomic_DNA"/>
</dbReference>
<feature type="compositionally biased region" description="Basic and acidic residues" evidence="1">
    <location>
        <begin position="77"/>
        <end position="89"/>
    </location>
</feature>
<evidence type="ECO:0000256" key="1">
    <source>
        <dbReference type="SAM" id="MobiDB-lite"/>
    </source>
</evidence>
<feature type="region of interest" description="Disordered" evidence="1">
    <location>
        <begin position="70"/>
        <end position="89"/>
    </location>
</feature>
<evidence type="ECO:0000313" key="2">
    <source>
        <dbReference type="EMBL" id="MDQ0578236.1"/>
    </source>
</evidence>
<reference evidence="2 3" key="1">
    <citation type="submission" date="2023-07" db="EMBL/GenBank/DDBJ databases">
        <title>Comparative genomics of wheat-associated soil bacteria to identify genetic determinants of phenazine resistance.</title>
        <authorList>
            <person name="Mouncey N."/>
        </authorList>
    </citation>
    <scope>NUCLEOTIDE SEQUENCE [LARGE SCALE GENOMIC DNA]</scope>
    <source>
        <strain evidence="2 3">B2I6</strain>
    </source>
</reference>
<gene>
    <name evidence="2" type="ORF">QF030_000414</name>
</gene>
<keyword evidence="3" id="KW-1185">Reference proteome</keyword>
<dbReference type="Proteomes" id="UP001230654">
    <property type="component" value="Unassembled WGS sequence"/>
</dbReference>
<accession>A0ABU0NGK0</accession>
<protein>
    <recommendedName>
        <fullName evidence="4">Integrase</fullName>
    </recommendedName>
</protein>